<protein>
    <submittedName>
        <fullName evidence="2">SDR family oxidoreductase</fullName>
    </submittedName>
</protein>
<dbReference type="PANTHER" id="PTHR42760">
    <property type="entry name" value="SHORT-CHAIN DEHYDROGENASES/REDUCTASES FAMILY MEMBER"/>
    <property type="match status" value="1"/>
</dbReference>
<dbReference type="PRINTS" id="PR00080">
    <property type="entry name" value="SDRFAMILY"/>
</dbReference>
<comment type="similarity">
    <text evidence="1">Belongs to the short-chain dehydrogenases/reductases (SDR) family.</text>
</comment>
<dbReference type="RefSeq" id="WP_187716993.1">
    <property type="nucleotide sequence ID" value="NZ_JACTAH010000001.1"/>
</dbReference>
<evidence type="ECO:0000313" key="2">
    <source>
        <dbReference type="EMBL" id="MBD8502199.1"/>
    </source>
</evidence>
<dbReference type="Gene3D" id="3.40.50.720">
    <property type="entry name" value="NAD(P)-binding Rossmann-like Domain"/>
    <property type="match status" value="1"/>
</dbReference>
<accession>A0ABR9B754</accession>
<dbReference type="InterPro" id="IPR020904">
    <property type="entry name" value="Sc_DH/Rdtase_CS"/>
</dbReference>
<evidence type="ECO:0000256" key="1">
    <source>
        <dbReference type="ARBA" id="ARBA00006484"/>
    </source>
</evidence>
<keyword evidence="3" id="KW-1185">Reference proteome</keyword>
<dbReference type="SUPFAM" id="SSF51735">
    <property type="entry name" value="NAD(P)-binding Rossmann-fold domains"/>
    <property type="match status" value="1"/>
</dbReference>
<dbReference type="Proteomes" id="UP000603602">
    <property type="component" value="Unassembled WGS sequence"/>
</dbReference>
<dbReference type="Pfam" id="PF13561">
    <property type="entry name" value="adh_short_C2"/>
    <property type="match status" value="1"/>
</dbReference>
<dbReference type="InterPro" id="IPR036291">
    <property type="entry name" value="NAD(P)-bd_dom_sf"/>
</dbReference>
<comment type="caution">
    <text evidence="2">The sequence shown here is derived from an EMBL/GenBank/DDBJ whole genome shotgun (WGS) entry which is preliminary data.</text>
</comment>
<dbReference type="PROSITE" id="PS00061">
    <property type="entry name" value="ADH_SHORT"/>
    <property type="match status" value="1"/>
</dbReference>
<dbReference type="PANTHER" id="PTHR42760:SF123">
    <property type="entry name" value="OXIDOREDUCTASE"/>
    <property type="match status" value="1"/>
</dbReference>
<dbReference type="InterPro" id="IPR002347">
    <property type="entry name" value="SDR_fam"/>
</dbReference>
<sequence length="244" mass="24650">MRICAVLGACGGLGRSVVQRLLDAGDFVFLLDLEHCRAEAQPVLAGASGARAAFLACDLGEPHSIAAAFAEIANRGPLAALVNAAGVIRRAPFLDMAAAELEALCAVNITGSFLALQHAARLMAAGGGGRIVNIASVHGLRTAGERSAYAMSKGAMLALTRALAVELAAQHILVNAVAPGPVAAGMQHAESEARRQWLAATPLGRVATADEIANAAAFLASPANTFITGETLLIDGGASARIAG</sequence>
<evidence type="ECO:0000313" key="3">
    <source>
        <dbReference type="Proteomes" id="UP000603602"/>
    </source>
</evidence>
<dbReference type="PRINTS" id="PR00081">
    <property type="entry name" value="GDHRDH"/>
</dbReference>
<dbReference type="CDD" id="cd05233">
    <property type="entry name" value="SDR_c"/>
    <property type="match status" value="1"/>
</dbReference>
<proteinExistence type="inferred from homology"/>
<name>A0ABR9B754_9RHOO</name>
<reference evidence="3" key="1">
    <citation type="submission" date="2023-07" db="EMBL/GenBank/DDBJ databases">
        <title>Thauera sp. CAU 1555 isolated from sand of Yaerae Beach.</title>
        <authorList>
            <person name="Kim W."/>
        </authorList>
    </citation>
    <scope>NUCLEOTIDE SEQUENCE [LARGE SCALE GENOMIC DNA]</scope>
    <source>
        <strain evidence="3">CAU 1555</strain>
    </source>
</reference>
<dbReference type="EMBL" id="JACYTO010000001">
    <property type="protein sequence ID" value="MBD8502199.1"/>
    <property type="molecule type" value="Genomic_DNA"/>
</dbReference>
<organism evidence="2 3">
    <name type="scientific">Thauera sedimentorum</name>
    <dbReference type="NCBI Taxonomy" id="2767595"/>
    <lineage>
        <taxon>Bacteria</taxon>
        <taxon>Pseudomonadati</taxon>
        <taxon>Pseudomonadota</taxon>
        <taxon>Betaproteobacteria</taxon>
        <taxon>Rhodocyclales</taxon>
        <taxon>Zoogloeaceae</taxon>
        <taxon>Thauera</taxon>
    </lineage>
</organism>
<gene>
    <name evidence="2" type="ORF">IFO67_04830</name>
</gene>